<name>A0ACB7TG52_HYAAI</name>
<comment type="caution">
    <text evidence="1">The sequence shown here is derived from an EMBL/GenBank/DDBJ whole genome shotgun (WGS) entry which is preliminary data.</text>
</comment>
<reference evidence="1" key="1">
    <citation type="submission" date="2020-05" db="EMBL/GenBank/DDBJ databases">
        <title>Large-scale comparative analyses of tick genomes elucidate their genetic diversity and vector capacities.</title>
        <authorList>
            <person name="Jia N."/>
            <person name="Wang J."/>
            <person name="Shi W."/>
            <person name="Du L."/>
            <person name="Sun Y."/>
            <person name="Zhan W."/>
            <person name="Jiang J."/>
            <person name="Wang Q."/>
            <person name="Zhang B."/>
            <person name="Ji P."/>
            <person name="Sakyi L.B."/>
            <person name="Cui X."/>
            <person name="Yuan T."/>
            <person name="Jiang B."/>
            <person name="Yang W."/>
            <person name="Lam T.T.-Y."/>
            <person name="Chang Q."/>
            <person name="Ding S."/>
            <person name="Wang X."/>
            <person name="Zhu J."/>
            <person name="Ruan X."/>
            <person name="Zhao L."/>
            <person name="Wei J."/>
            <person name="Que T."/>
            <person name="Du C."/>
            <person name="Cheng J."/>
            <person name="Dai P."/>
            <person name="Han X."/>
            <person name="Huang E."/>
            <person name="Gao Y."/>
            <person name="Liu J."/>
            <person name="Shao H."/>
            <person name="Ye R."/>
            <person name="Li L."/>
            <person name="Wei W."/>
            <person name="Wang X."/>
            <person name="Wang C."/>
            <person name="Yang T."/>
            <person name="Huo Q."/>
            <person name="Li W."/>
            <person name="Guo W."/>
            <person name="Chen H."/>
            <person name="Zhou L."/>
            <person name="Ni X."/>
            <person name="Tian J."/>
            <person name="Zhou Y."/>
            <person name="Sheng Y."/>
            <person name="Liu T."/>
            <person name="Pan Y."/>
            <person name="Xia L."/>
            <person name="Li J."/>
            <person name="Zhao F."/>
            <person name="Cao W."/>
        </authorList>
    </citation>
    <scope>NUCLEOTIDE SEQUENCE</scope>
    <source>
        <strain evidence="1">Hyas-2018</strain>
    </source>
</reference>
<organism evidence="1 2">
    <name type="scientific">Hyalomma asiaticum</name>
    <name type="common">Tick</name>
    <dbReference type="NCBI Taxonomy" id="266040"/>
    <lineage>
        <taxon>Eukaryota</taxon>
        <taxon>Metazoa</taxon>
        <taxon>Ecdysozoa</taxon>
        <taxon>Arthropoda</taxon>
        <taxon>Chelicerata</taxon>
        <taxon>Arachnida</taxon>
        <taxon>Acari</taxon>
        <taxon>Parasitiformes</taxon>
        <taxon>Ixodida</taxon>
        <taxon>Ixodoidea</taxon>
        <taxon>Ixodidae</taxon>
        <taxon>Hyalomminae</taxon>
        <taxon>Hyalomma</taxon>
    </lineage>
</organism>
<evidence type="ECO:0000313" key="1">
    <source>
        <dbReference type="EMBL" id="KAH6945938.1"/>
    </source>
</evidence>
<keyword evidence="2" id="KW-1185">Reference proteome</keyword>
<protein>
    <submittedName>
        <fullName evidence="1">Uncharacterized protein</fullName>
    </submittedName>
</protein>
<evidence type="ECO:0000313" key="2">
    <source>
        <dbReference type="Proteomes" id="UP000821845"/>
    </source>
</evidence>
<sequence>MEYVVEGQTISAEELADASWQTPGYRAQERRRWELQNQGKPNVDPSASDLNARTAAPGPRHQVSKNLHRPPDATRHVAAAAAAAHRALKTVPHLFHHSKLVTARTTAVTGPDHAPGAQDPAQLIAVSADLAPTHGDRDPVQPYEPIQDPVRLAKALEQYLRR</sequence>
<dbReference type="Proteomes" id="UP000821845">
    <property type="component" value="Chromosome 1"/>
</dbReference>
<proteinExistence type="predicted"/>
<dbReference type="EMBL" id="CM023481">
    <property type="protein sequence ID" value="KAH6945938.1"/>
    <property type="molecule type" value="Genomic_DNA"/>
</dbReference>
<accession>A0ACB7TG52</accession>
<gene>
    <name evidence="1" type="ORF">HPB50_010799</name>
</gene>